<feature type="compositionally biased region" description="Low complexity" evidence="7">
    <location>
        <begin position="295"/>
        <end position="310"/>
    </location>
</feature>
<evidence type="ECO:0000313" key="9">
    <source>
        <dbReference type="Proteomes" id="UP001335729"/>
    </source>
</evidence>
<feature type="region of interest" description="Disordered" evidence="7">
    <location>
        <begin position="266"/>
        <end position="358"/>
    </location>
</feature>
<evidence type="ECO:0000256" key="4">
    <source>
        <dbReference type="ARBA" id="ARBA00022692"/>
    </source>
</evidence>
<name>A0ABU7MZZ2_9ACTN</name>
<reference evidence="8 9" key="1">
    <citation type="submission" date="2024-01" db="EMBL/GenBank/DDBJ databases">
        <title>Draft genome sequence of Gordonia sp. PKS22-38.</title>
        <authorList>
            <person name="Suphannarot A."/>
            <person name="Mingma R."/>
        </authorList>
    </citation>
    <scope>NUCLEOTIDE SEQUENCE [LARGE SCALE GENOMIC DNA]</scope>
    <source>
        <strain evidence="8 9">PKS22-38</strain>
    </source>
</reference>
<comment type="subcellular location">
    <subcellularLocation>
        <location evidence="1">Cell membrane</location>
        <topology evidence="1">Multi-pass membrane protein</topology>
    </subcellularLocation>
</comment>
<organism evidence="8 9">
    <name type="scientific">Gordonia prachuapensis</name>
    <dbReference type="NCBI Taxonomy" id="3115651"/>
    <lineage>
        <taxon>Bacteria</taxon>
        <taxon>Bacillati</taxon>
        <taxon>Actinomycetota</taxon>
        <taxon>Actinomycetes</taxon>
        <taxon>Mycobacteriales</taxon>
        <taxon>Gordoniaceae</taxon>
        <taxon>Gordonia</taxon>
    </lineage>
</organism>
<evidence type="ECO:0000256" key="6">
    <source>
        <dbReference type="ARBA" id="ARBA00023136"/>
    </source>
</evidence>
<keyword evidence="3" id="KW-1003">Cell membrane</keyword>
<evidence type="ECO:0000313" key="8">
    <source>
        <dbReference type="EMBL" id="MEE4025892.1"/>
    </source>
</evidence>
<protein>
    <submittedName>
        <fullName evidence="8">DoxX family membrane protein</fullName>
    </submittedName>
</protein>
<evidence type="ECO:0000256" key="3">
    <source>
        <dbReference type="ARBA" id="ARBA00022475"/>
    </source>
</evidence>
<keyword evidence="4" id="KW-0812">Transmembrane</keyword>
<accession>A0ABU7MZZ2</accession>
<feature type="region of interest" description="Disordered" evidence="7">
    <location>
        <begin position="374"/>
        <end position="393"/>
    </location>
</feature>
<feature type="compositionally biased region" description="Basic and acidic residues" evidence="7">
    <location>
        <begin position="313"/>
        <end position="358"/>
    </location>
</feature>
<dbReference type="EMBL" id="JAZDUE010000026">
    <property type="protein sequence ID" value="MEE4025892.1"/>
    <property type="molecule type" value="Genomic_DNA"/>
</dbReference>
<dbReference type="Proteomes" id="UP001335729">
    <property type="component" value="Unassembled WGS sequence"/>
</dbReference>
<sequence>MLIRRIARPMLATAFVASGIDALRSPKAKAETARGFVDKSVEALPDDVTTKVPTDPETLVRINGAVQVGGGILLATGKFPRIAALALAGSTVPTTIAGHAFWEETDPERRAQQKVQFFKNVSLVGGLLIAAVDTEGKPSLAWRGRRKAADASHAIAAAIPIGAATSGSTWEALAERSQEGAHAIGERSAEAAEVIKNRAPEIADAAREYSSEAAEVIKHRAPEIAEAARGYSTEAADYVRHRAPELAQAAQKRSADFAEAAQKRSADFADAAQKQSDKAGKASKAAQKRTDKAAKVAQKQTKTAQKQAKVAQKRAEELAAEAQKRSSKAADRIKDRAPELADAARERSTDAAERFKNRAPDLVDDVNALADTARTKAAESAEEGRRRWREVRS</sequence>
<dbReference type="PANTHER" id="PTHR33452">
    <property type="entry name" value="OXIDOREDUCTASE CATD-RELATED"/>
    <property type="match status" value="1"/>
</dbReference>
<keyword evidence="5" id="KW-1133">Transmembrane helix</keyword>
<evidence type="ECO:0000256" key="2">
    <source>
        <dbReference type="ARBA" id="ARBA00006679"/>
    </source>
</evidence>
<dbReference type="Pfam" id="PF07681">
    <property type="entry name" value="DoxX"/>
    <property type="match status" value="1"/>
</dbReference>
<keyword evidence="9" id="KW-1185">Reference proteome</keyword>
<comment type="similarity">
    <text evidence="2">Belongs to the DoxX family.</text>
</comment>
<comment type="caution">
    <text evidence="8">The sequence shown here is derived from an EMBL/GenBank/DDBJ whole genome shotgun (WGS) entry which is preliminary data.</text>
</comment>
<evidence type="ECO:0000256" key="7">
    <source>
        <dbReference type="SAM" id="MobiDB-lite"/>
    </source>
</evidence>
<evidence type="ECO:0000256" key="1">
    <source>
        <dbReference type="ARBA" id="ARBA00004651"/>
    </source>
</evidence>
<evidence type="ECO:0000256" key="5">
    <source>
        <dbReference type="ARBA" id="ARBA00022989"/>
    </source>
</evidence>
<gene>
    <name evidence="8" type="ORF">V1Y59_22605</name>
</gene>
<dbReference type="InterPro" id="IPR032808">
    <property type="entry name" value="DoxX"/>
</dbReference>
<dbReference type="InterPro" id="IPR051907">
    <property type="entry name" value="DoxX-like_oxidoreductase"/>
</dbReference>
<proteinExistence type="inferred from homology"/>
<keyword evidence="6" id="KW-0472">Membrane</keyword>
<dbReference type="PANTHER" id="PTHR33452:SF1">
    <property type="entry name" value="INNER MEMBRANE PROTEIN YPHA-RELATED"/>
    <property type="match status" value="1"/>
</dbReference>
<dbReference type="RefSeq" id="WP_330507287.1">
    <property type="nucleotide sequence ID" value="NZ_JAZDUE010000026.1"/>
</dbReference>